<name>A0A9P2YIV6_MICAE</name>
<protein>
    <submittedName>
        <fullName evidence="1">Uncharacterized protein</fullName>
    </submittedName>
</protein>
<accession>A0A9P2YIV6</accession>
<dbReference type="RefSeq" id="WP_238142375.1">
    <property type="nucleotide sequence ID" value="NZ_BEYQ01000006.1"/>
</dbReference>
<gene>
    <name evidence="1" type="ORF">BGM30_21160</name>
</gene>
<dbReference type="Proteomes" id="UP000236321">
    <property type="component" value="Unassembled WGS sequence"/>
</dbReference>
<proteinExistence type="predicted"/>
<evidence type="ECO:0000313" key="1">
    <source>
        <dbReference type="EMBL" id="GBD53023.1"/>
    </source>
</evidence>
<dbReference type="AlphaFoldDB" id="A0A9P2YIV6"/>
<reference evidence="2" key="1">
    <citation type="submission" date="2017-12" db="EMBL/GenBank/DDBJ databases">
        <title>Improved Draft Genome Sequence of Microcystis aeruginosa NIES-298, a Microcystin-Producing Cyanobacterium from Lake Kasumigaura, Japan.</title>
        <authorList>
            <person name="Yamaguchi H."/>
            <person name="Suzuki S."/>
            <person name="Kawachi M."/>
        </authorList>
    </citation>
    <scope>NUCLEOTIDE SEQUENCE [LARGE SCALE GENOMIC DNA]</scope>
    <source>
        <strain evidence="2">NIES-298</strain>
    </source>
</reference>
<sequence length="204" mass="23294">MMTTQKLKALVNTVIKQSTLDSSQITDLTQKFSLTAGDKIEINNYKSANNNHWELELTTPVNQMTKWFAYMPHVEIKSNDPVAKILQDIKQSQFKVYHRPTEQDGDGVGIPPNGQDNRSERICPVYVLSPRRQTDSLVRQLITLLRVKDTAFIIAERLLQYPEDYLPTISQFEKAVIVQSFVGVGPPQPAPTPYPDWAKERHDK</sequence>
<organism evidence="1 2">
    <name type="scientific">Microcystis aeruginosa NIES-298</name>
    <dbReference type="NCBI Taxonomy" id="449468"/>
    <lineage>
        <taxon>Bacteria</taxon>
        <taxon>Bacillati</taxon>
        <taxon>Cyanobacteriota</taxon>
        <taxon>Cyanophyceae</taxon>
        <taxon>Oscillatoriophycideae</taxon>
        <taxon>Chroococcales</taxon>
        <taxon>Microcystaceae</taxon>
        <taxon>Microcystis</taxon>
    </lineage>
</organism>
<comment type="caution">
    <text evidence="1">The sequence shown here is derived from an EMBL/GenBank/DDBJ whole genome shotgun (WGS) entry which is preliminary data.</text>
</comment>
<dbReference type="EMBL" id="BEYQ01000006">
    <property type="protein sequence ID" value="GBD53023.1"/>
    <property type="molecule type" value="Genomic_DNA"/>
</dbReference>
<evidence type="ECO:0000313" key="2">
    <source>
        <dbReference type="Proteomes" id="UP000236321"/>
    </source>
</evidence>